<keyword evidence="1" id="KW-1185">Reference proteome</keyword>
<dbReference type="Proteomes" id="UP000887565">
    <property type="component" value="Unplaced"/>
</dbReference>
<dbReference type="AlphaFoldDB" id="A0A915KWN5"/>
<name>A0A915KWN5_ROMCU</name>
<reference evidence="2" key="1">
    <citation type="submission" date="2022-11" db="UniProtKB">
        <authorList>
            <consortium name="WormBaseParasite"/>
        </authorList>
    </citation>
    <scope>IDENTIFICATION</scope>
</reference>
<evidence type="ECO:0000313" key="1">
    <source>
        <dbReference type="Proteomes" id="UP000887565"/>
    </source>
</evidence>
<dbReference type="WBParaSite" id="nRc.2.0.1.t43362-RA">
    <property type="protein sequence ID" value="nRc.2.0.1.t43362-RA"/>
    <property type="gene ID" value="nRc.2.0.1.g43362"/>
</dbReference>
<sequence length="117" mass="13586">MEKLQKEVAELKEIIIHGNANQRVALQREMPPRNGVSNNDKTTSKLDSSIVEDKNIKPLYSFWLLENDIMDSDIHELPSPPKGSIGKWSDINEFIKKFNRLDIMWKHEGGHVELEYQ</sequence>
<accession>A0A915KWN5</accession>
<protein>
    <submittedName>
        <fullName evidence="2">Uncharacterized protein</fullName>
    </submittedName>
</protein>
<evidence type="ECO:0000313" key="2">
    <source>
        <dbReference type="WBParaSite" id="nRc.2.0.1.t43362-RA"/>
    </source>
</evidence>
<proteinExistence type="predicted"/>
<organism evidence="1 2">
    <name type="scientific">Romanomermis culicivorax</name>
    <name type="common">Nematode worm</name>
    <dbReference type="NCBI Taxonomy" id="13658"/>
    <lineage>
        <taxon>Eukaryota</taxon>
        <taxon>Metazoa</taxon>
        <taxon>Ecdysozoa</taxon>
        <taxon>Nematoda</taxon>
        <taxon>Enoplea</taxon>
        <taxon>Dorylaimia</taxon>
        <taxon>Mermithida</taxon>
        <taxon>Mermithoidea</taxon>
        <taxon>Mermithidae</taxon>
        <taxon>Romanomermis</taxon>
    </lineage>
</organism>